<dbReference type="InterPro" id="IPR029016">
    <property type="entry name" value="GAF-like_dom_sf"/>
</dbReference>
<dbReference type="InterPro" id="IPR052020">
    <property type="entry name" value="Cyclic_di-GMP/3'3'-cGAMP_PDE"/>
</dbReference>
<dbReference type="Pfam" id="PF13487">
    <property type="entry name" value="HD_5"/>
    <property type="match status" value="1"/>
</dbReference>
<name>A0ABP9W8A3_9DEIO</name>
<dbReference type="InterPro" id="IPR037522">
    <property type="entry name" value="HD_GYP_dom"/>
</dbReference>
<dbReference type="InterPro" id="IPR003607">
    <property type="entry name" value="HD/PDEase_dom"/>
</dbReference>
<dbReference type="SMART" id="SM00471">
    <property type="entry name" value="HDc"/>
    <property type="match status" value="1"/>
</dbReference>
<dbReference type="SUPFAM" id="SSF55781">
    <property type="entry name" value="GAF domain-like"/>
    <property type="match status" value="1"/>
</dbReference>
<dbReference type="PANTHER" id="PTHR45228">
    <property type="entry name" value="CYCLIC DI-GMP PHOSPHODIESTERASE TM_0186-RELATED"/>
    <property type="match status" value="1"/>
</dbReference>
<dbReference type="PANTHER" id="PTHR45228:SF8">
    <property type="entry name" value="TWO-COMPONENT RESPONSE REGULATOR-RELATED"/>
    <property type="match status" value="1"/>
</dbReference>
<reference evidence="2 3" key="1">
    <citation type="submission" date="2024-02" db="EMBL/GenBank/DDBJ databases">
        <title>Deinococcus carri NBRC 110142.</title>
        <authorList>
            <person name="Ichikawa N."/>
            <person name="Katano-Makiyama Y."/>
            <person name="Hidaka K."/>
        </authorList>
    </citation>
    <scope>NUCLEOTIDE SEQUENCE [LARGE SCALE GENOMIC DNA]</scope>
    <source>
        <strain evidence="2 3">NBRC 110142</strain>
    </source>
</reference>
<evidence type="ECO:0000259" key="1">
    <source>
        <dbReference type="PROSITE" id="PS51832"/>
    </source>
</evidence>
<dbReference type="EMBL" id="BAABRP010000008">
    <property type="protein sequence ID" value="GAA5513584.1"/>
    <property type="molecule type" value="Genomic_DNA"/>
</dbReference>
<comment type="caution">
    <text evidence="2">The sequence shown here is derived from an EMBL/GenBank/DDBJ whole genome shotgun (WGS) entry which is preliminary data.</text>
</comment>
<dbReference type="PROSITE" id="PS51832">
    <property type="entry name" value="HD_GYP"/>
    <property type="match status" value="1"/>
</dbReference>
<dbReference type="Gene3D" id="3.30.450.40">
    <property type="match status" value="1"/>
</dbReference>
<evidence type="ECO:0000313" key="2">
    <source>
        <dbReference type="EMBL" id="GAA5513584.1"/>
    </source>
</evidence>
<dbReference type="SMART" id="SM00065">
    <property type="entry name" value="GAF"/>
    <property type="match status" value="1"/>
</dbReference>
<protein>
    <recommendedName>
        <fullName evidence="1">HD-GYP domain-containing protein</fullName>
    </recommendedName>
</protein>
<evidence type="ECO:0000313" key="3">
    <source>
        <dbReference type="Proteomes" id="UP001401887"/>
    </source>
</evidence>
<proteinExistence type="predicted"/>
<dbReference type="CDD" id="cd00077">
    <property type="entry name" value="HDc"/>
    <property type="match status" value="1"/>
</dbReference>
<dbReference type="NCBIfam" id="TIGR00277">
    <property type="entry name" value="HDIG"/>
    <property type="match status" value="1"/>
</dbReference>
<organism evidence="2 3">
    <name type="scientific">Deinococcus carri</name>
    <dbReference type="NCBI Taxonomy" id="1211323"/>
    <lineage>
        <taxon>Bacteria</taxon>
        <taxon>Thermotogati</taxon>
        <taxon>Deinococcota</taxon>
        <taxon>Deinococci</taxon>
        <taxon>Deinococcales</taxon>
        <taxon>Deinococcaceae</taxon>
        <taxon>Deinococcus</taxon>
    </lineage>
</organism>
<accession>A0ABP9W8A3</accession>
<dbReference type="Gene3D" id="1.10.3210.10">
    <property type="entry name" value="Hypothetical protein af1432"/>
    <property type="match status" value="1"/>
</dbReference>
<sequence>MLPGFCEISPVSLGDMDRPFSGEHETLQALSLQLTRLGLTAPDLGSAMQPVLDALVSQTAAIGAGYFQLQDTSLAYHARAASGELPEGPLMEALLAHGLSPEVPLVRLLQDSDSVLFFEDTRAAPAAAGFPELGVLALTAAPVHDQRGRLVGTLLTHVFTPHAWTPEERHLVRTVTGLLTLLAARLDAEEREREAHESALRALGLMLEARDAETHGHTDRVTALALRLGEALGLDRAALRDLRWGAYLHDIGKIGMPDAILHHPGHLDTGSRARMQAHVTEGARLAGQLSFLPRAALDVIAAHHECWDGSGYPHGLAGDAIPLHARIFAVCDVYDALTSVRPYKPAWTHAEAAAHLEKCSGTHFDPAVVAALLGVLEQDRGAGRPIPAAGSAG</sequence>
<feature type="domain" description="HD-GYP" evidence="1">
    <location>
        <begin position="192"/>
        <end position="388"/>
    </location>
</feature>
<dbReference type="Proteomes" id="UP001401887">
    <property type="component" value="Unassembled WGS sequence"/>
</dbReference>
<keyword evidence="3" id="KW-1185">Reference proteome</keyword>
<gene>
    <name evidence="2" type="ORF">Dcar01_02325</name>
</gene>
<dbReference type="InterPro" id="IPR006675">
    <property type="entry name" value="HDIG_dom"/>
</dbReference>
<dbReference type="InterPro" id="IPR003018">
    <property type="entry name" value="GAF"/>
</dbReference>
<dbReference type="SUPFAM" id="SSF109604">
    <property type="entry name" value="HD-domain/PDEase-like"/>
    <property type="match status" value="1"/>
</dbReference>